<dbReference type="PRINTS" id="PR00081">
    <property type="entry name" value="GDHRDH"/>
</dbReference>
<dbReference type="Proteomes" id="UP000235786">
    <property type="component" value="Unassembled WGS sequence"/>
</dbReference>
<protein>
    <submittedName>
        <fullName evidence="4">NAD(P)-binding protein</fullName>
    </submittedName>
</protein>
<dbReference type="SUPFAM" id="SSF51735">
    <property type="entry name" value="NAD(P)-binding Rossmann-fold domains"/>
    <property type="match status" value="1"/>
</dbReference>
<evidence type="ECO:0000313" key="4">
    <source>
        <dbReference type="EMBL" id="PMD30017.1"/>
    </source>
</evidence>
<dbReference type="Gene3D" id="3.40.50.720">
    <property type="entry name" value="NAD(P)-binding Rossmann-like Domain"/>
    <property type="match status" value="1"/>
</dbReference>
<dbReference type="InterPro" id="IPR002347">
    <property type="entry name" value="SDR_fam"/>
</dbReference>
<dbReference type="PANTHER" id="PTHR43180:SF33">
    <property type="entry name" value="15-HYDROXYPROSTAGLANDIN DEHYDROGENASE [NAD(+)]-LIKE"/>
    <property type="match status" value="1"/>
</dbReference>
<keyword evidence="2" id="KW-0521">NADP</keyword>
<dbReference type="Pfam" id="PF00106">
    <property type="entry name" value="adh_short"/>
    <property type="match status" value="1"/>
</dbReference>
<comment type="similarity">
    <text evidence="1">Belongs to the short-chain dehydrogenases/reductases (SDR) family.</text>
</comment>
<dbReference type="STRING" id="1149755.A0A2J6QUS0"/>
<dbReference type="InterPro" id="IPR036291">
    <property type="entry name" value="NAD(P)-bd_dom_sf"/>
</dbReference>
<sequence length="292" mass="31180">MTALSIKESDLGDINGKVALVTGGASGIGKAIVELLHKLGSTVVVCDRKDTDSQVLERQLGAKSKFIKCDVTDWKELSAAFAQAKQIYGKIDLVFANAGVPEDNTVFEDLLDDDGVLSPPNMAVIDINLKGLITTTKLALHYFKKNNLPGGGLVMTGSTSSYNERPNLPLYSAAKHGVIGLMRAVRHIGPALNINVGCIAPGGTESNMFPTEAAEAFRAKGIPVNKAYSVALAALFLASNPENNGKSLTIIGDKYTEIEGPLSQLQPQWYGEYNTEMARNAASVRLDKLSKQ</sequence>
<keyword evidence="3" id="KW-0560">Oxidoreductase</keyword>
<name>A0A2J6QUS0_HYAVF</name>
<accession>A0A2J6QUS0</accession>
<evidence type="ECO:0000256" key="1">
    <source>
        <dbReference type="ARBA" id="ARBA00006484"/>
    </source>
</evidence>
<dbReference type="InterPro" id="IPR020904">
    <property type="entry name" value="Sc_DH/Rdtase_CS"/>
</dbReference>
<dbReference type="OrthoDB" id="37659at2759"/>
<dbReference type="EMBL" id="KZ613969">
    <property type="protein sequence ID" value="PMD30017.1"/>
    <property type="molecule type" value="Genomic_DNA"/>
</dbReference>
<reference evidence="4 5" key="1">
    <citation type="submission" date="2016-04" db="EMBL/GenBank/DDBJ databases">
        <title>A degradative enzymes factory behind the ericoid mycorrhizal symbiosis.</title>
        <authorList>
            <consortium name="DOE Joint Genome Institute"/>
            <person name="Martino E."/>
            <person name="Morin E."/>
            <person name="Grelet G."/>
            <person name="Kuo A."/>
            <person name="Kohler A."/>
            <person name="Daghino S."/>
            <person name="Barry K."/>
            <person name="Choi C."/>
            <person name="Cichocki N."/>
            <person name="Clum A."/>
            <person name="Copeland A."/>
            <person name="Hainaut M."/>
            <person name="Haridas S."/>
            <person name="Labutti K."/>
            <person name="Lindquist E."/>
            <person name="Lipzen A."/>
            <person name="Khouja H.-R."/>
            <person name="Murat C."/>
            <person name="Ohm R."/>
            <person name="Olson A."/>
            <person name="Spatafora J."/>
            <person name="Veneault-Fourrey C."/>
            <person name="Henrissat B."/>
            <person name="Grigoriev I."/>
            <person name="Martin F."/>
            <person name="Perotto S."/>
        </authorList>
    </citation>
    <scope>NUCLEOTIDE SEQUENCE [LARGE SCALE GENOMIC DNA]</scope>
    <source>
        <strain evidence="4 5">F</strain>
    </source>
</reference>
<keyword evidence="5" id="KW-1185">Reference proteome</keyword>
<dbReference type="PROSITE" id="PS00061">
    <property type="entry name" value="ADH_SHORT"/>
    <property type="match status" value="1"/>
</dbReference>
<organism evidence="4 5">
    <name type="scientific">Hyaloscypha variabilis (strain UAMH 11265 / GT02V1 / F)</name>
    <name type="common">Meliniomyces variabilis</name>
    <dbReference type="NCBI Taxonomy" id="1149755"/>
    <lineage>
        <taxon>Eukaryota</taxon>
        <taxon>Fungi</taxon>
        <taxon>Dikarya</taxon>
        <taxon>Ascomycota</taxon>
        <taxon>Pezizomycotina</taxon>
        <taxon>Leotiomycetes</taxon>
        <taxon>Helotiales</taxon>
        <taxon>Hyaloscyphaceae</taxon>
        <taxon>Hyaloscypha</taxon>
        <taxon>Hyaloscypha variabilis</taxon>
    </lineage>
</organism>
<evidence type="ECO:0000256" key="3">
    <source>
        <dbReference type="ARBA" id="ARBA00023002"/>
    </source>
</evidence>
<proteinExistence type="inferred from homology"/>
<dbReference type="PANTHER" id="PTHR43180">
    <property type="entry name" value="3-OXOACYL-(ACYL-CARRIER-PROTEIN) REDUCTASE (AFU_ORTHOLOGUE AFUA_6G11210)"/>
    <property type="match status" value="1"/>
</dbReference>
<dbReference type="GO" id="GO:0016491">
    <property type="term" value="F:oxidoreductase activity"/>
    <property type="evidence" value="ECO:0007669"/>
    <property type="project" value="UniProtKB-KW"/>
</dbReference>
<evidence type="ECO:0000313" key="5">
    <source>
        <dbReference type="Proteomes" id="UP000235786"/>
    </source>
</evidence>
<dbReference type="AlphaFoldDB" id="A0A2J6QUS0"/>
<evidence type="ECO:0000256" key="2">
    <source>
        <dbReference type="ARBA" id="ARBA00022857"/>
    </source>
</evidence>
<gene>
    <name evidence="4" type="ORF">L207DRAFT_592783</name>
</gene>